<dbReference type="RefSeq" id="WP_380550900.1">
    <property type="nucleotide sequence ID" value="NZ_JBHEZY010000003.1"/>
</dbReference>
<dbReference type="EMBL" id="JBHEZY010000003">
    <property type="protein sequence ID" value="MFC1430906.1"/>
    <property type="molecule type" value="Genomic_DNA"/>
</dbReference>
<organism evidence="1 2">
    <name type="scientific">Streptacidiphilus alkalitolerans</name>
    <dbReference type="NCBI Taxonomy" id="3342712"/>
    <lineage>
        <taxon>Bacteria</taxon>
        <taxon>Bacillati</taxon>
        <taxon>Actinomycetota</taxon>
        <taxon>Actinomycetes</taxon>
        <taxon>Kitasatosporales</taxon>
        <taxon>Streptomycetaceae</taxon>
        <taxon>Streptacidiphilus</taxon>
    </lineage>
</organism>
<reference evidence="1 2" key="1">
    <citation type="submission" date="2024-09" db="EMBL/GenBank/DDBJ databases">
        <authorList>
            <person name="Lee S.D."/>
        </authorList>
    </citation>
    <scope>NUCLEOTIDE SEQUENCE [LARGE SCALE GENOMIC DNA]</scope>
    <source>
        <strain evidence="1 2">N1-3</strain>
    </source>
</reference>
<proteinExistence type="predicted"/>
<evidence type="ECO:0000313" key="1">
    <source>
        <dbReference type="EMBL" id="MFC1430906.1"/>
    </source>
</evidence>
<gene>
    <name evidence="1" type="ORF">ACEZDB_09570</name>
</gene>
<dbReference type="Proteomes" id="UP001592530">
    <property type="component" value="Unassembled WGS sequence"/>
</dbReference>
<sequence>MDQVETRRTEALIRLVADSTARLDERDDAAMDLGASDDPRARSVLVDIASDPASEYILAASAGESLGEIATRTGPLTDEEVALLRPDAAAEYRAVGLWRRR</sequence>
<evidence type="ECO:0000313" key="2">
    <source>
        <dbReference type="Proteomes" id="UP001592530"/>
    </source>
</evidence>
<accession>A0ABV6WY35</accession>
<protein>
    <submittedName>
        <fullName evidence="1">Uncharacterized protein</fullName>
    </submittedName>
</protein>
<name>A0ABV6WY35_9ACTN</name>
<comment type="caution">
    <text evidence="1">The sequence shown here is derived from an EMBL/GenBank/DDBJ whole genome shotgun (WGS) entry which is preliminary data.</text>
</comment>